<name>W1J4W4_9GAMM</name>
<evidence type="ECO:0000313" key="1">
    <source>
        <dbReference type="EMBL" id="CDL85802.1"/>
    </source>
</evidence>
<dbReference type="EMBL" id="CBXE010000150">
    <property type="protein sequence ID" value="CDL85802.1"/>
    <property type="molecule type" value="Genomic_DNA"/>
</dbReference>
<reference evidence="1 2" key="1">
    <citation type="submission" date="2013-11" db="EMBL/GenBank/DDBJ databases">
        <title>Draft genome sequence and annotation of the entomopathogenic bacterium, Xenorhabdus cabanillasi strain JM26.</title>
        <authorList>
            <person name="Gualtieri M."/>
            <person name="Ogier J.C."/>
            <person name="Pages S."/>
            <person name="Givaudan A."/>
            <person name="Gaudriault S."/>
        </authorList>
    </citation>
    <scope>NUCLEOTIDE SEQUENCE [LARGE SCALE GENOMIC DNA]</scope>
    <source>
        <strain evidence="1 2">JM26</strain>
    </source>
</reference>
<protein>
    <submittedName>
        <fullName evidence="1">Uncharacterized protein</fullName>
    </submittedName>
</protein>
<accession>W1J4W4</accession>
<evidence type="ECO:0000313" key="2">
    <source>
        <dbReference type="Proteomes" id="UP000019197"/>
    </source>
</evidence>
<dbReference type="AlphaFoldDB" id="W1J4W4"/>
<proteinExistence type="predicted"/>
<comment type="caution">
    <text evidence="1">The sequence shown here is derived from an EMBL/GenBank/DDBJ whole genome shotgun (WGS) entry which is preliminary data.</text>
</comment>
<dbReference type="Proteomes" id="UP000019197">
    <property type="component" value="Unassembled WGS sequence"/>
</dbReference>
<sequence length="50" mass="5741">MGLLVLSFYPFKELSEFYPIIKFVLFESNIAVLDSRANMTTQVTTFFAAE</sequence>
<gene>
    <name evidence="1" type="ORF">XCR1_2330001</name>
</gene>
<organism evidence="1 2">
    <name type="scientific">Xenorhabdus cabanillasii JM26</name>
    <dbReference type="NCBI Taxonomy" id="1427517"/>
    <lineage>
        <taxon>Bacteria</taxon>
        <taxon>Pseudomonadati</taxon>
        <taxon>Pseudomonadota</taxon>
        <taxon>Gammaproteobacteria</taxon>
        <taxon>Enterobacterales</taxon>
        <taxon>Morganellaceae</taxon>
        <taxon>Xenorhabdus</taxon>
    </lineage>
</organism>